<sequence>MSYEANTPDQDAQVASGEGGIPWKLIGFIIVVILVVIFVIQNRASAKINYFTFDGNLPMWAVIGLSVVAGIILGQLGGWLLSRRKDD</sequence>
<name>A0A2G6KHF2_9ACTN</name>
<accession>A0A2G6KHF2</accession>
<proteinExistence type="predicted"/>
<feature type="transmembrane region" description="Helical" evidence="1">
    <location>
        <begin position="60"/>
        <end position="81"/>
    </location>
</feature>
<evidence type="ECO:0000256" key="1">
    <source>
        <dbReference type="SAM" id="Phobius"/>
    </source>
</evidence>
<feature type="transmembrane region" description="Helical" evidence="1">
    <location>
        <begin position="21"/>
        <end position="40"/>
    </location>
</feature>
<gene>
    <name evidence="2" type="ORF">CSA55_00170</name>
</gene>
<evidence type="ECO:0000313" key="3">
    <source>
        <dbReference type="Proteomes" id="UP000230914"/>
    </source>
</evidence>
<dbReference type="AlphaFoldDB" id="A0A2G6KHF2"/>
<evidence type="ECO:0000313" key="2">
    <source>
        <dbReference type="EMBL" id="PIE34800.1"/>
    </source>
</evidence>
<keyword evidence="1" id="KW-0812">Transmembrane</keyword>
<keyword evidence="1" id="KW-0472">Membrane</keyword>
<protein>
    <recommendedName>
        <fullName evidence="4">Lipopolysaccharide assembly protein A domain-containing protein</fullName>
    </recommendedName>
</protein>
<comment type="caution">
    <text evidence="2">The sequence shown here is derived from an EMBL/GenBank/DDBJ whole genome shotgun (WGS) entry which is preliminary data.</text>
</comment>
<reference evidence="2 3" key="1">
    <citation type="submission" date="2017-10" db="EMBL/GenBank/DDBJ databases">
        <title>Novel microbial diversity and functional potential in the marine mammal oral microbiome.</title>
        <authorList>
            <person name="Dudek N.K."/>
            <person name="Sun C.L."/>
            <person name="Burstein D."/>
            <person name="Kantor R.S."/>
            <person name="Aliaga Goltsman D.S."/>
            <person name="Bik E.M."/>
            <person name="Thomas B.C."/>
            <person name="Banfield J.F."/>
            <person name="Relman D.A."/>
        </authorList>
    </citation>
    <scope>NUCLEOTIDE SEQUENCE [LARGE SCALE GENOMIC DNA]</scope>
    <source>
        <strain evidence="2">DOLJORAL78_61_10</strain>
    </source>
</reference>
<dbReference type="Proteomes" id="UP000230914">
    <property type="component" value="Unassembled WGS sequence"/>
</dbReference>
<dbReference type="EMBL" id="PDSL01000006">
    <property type="protein sequence ID" value="PIE34800.1"/>
    <property type="molecule type" value="Genomic_DNA"/>
</dbReference>
<keyword evidence="1" id="KW-1133">Transmembrane helix</keyword>
<evidence type="ECO:0008006" key="4">
    <source>
        <dbReference type="Google" id="ProtNLM"/>
    </source>
</evidence>
<organism evidence="2 3">
    <name type="scientific">Ilumatobacter coccineus</name>
    <dbReference type="NCBI Taxonomy" id="467094"/>
    <lineage>
        <taxon>Bacteria</taxon>
        <taxon>Bacillati</taxon>
        <taxon>Actinomycetota</taxon>
        <taxon>Acidimicrobiia</taxon>
        <taxon>Acidimicrobiales</taxon>
        <taxon>Ilumatobacteraceae</taxon>
        <taxon>Ilumatobacter</taxon>
    </lineage>
</organism>